<reference evidence="1" key="1">
    <citation type="journal article" date="2023" name="Insect Mol. Biol.">
        <title>Genome sequencing provides insights into the evolution of gene families encoding plant cell wall-degrading enzymes in longhorned beetles.</title>
        <authorList>
            <person name="Shin N.R."/>
            <person name="Okamura Y."/>
            <person name="Kirsch R."/>
            <person name="Pauchet Y."/>
        </authorList>
    </citation>
    <scope>NUCLEOTIDE SEQUENCE</scope>
    <source>
        <strain evidence="1">MMC_N1</strain>
    </source>
</reference>
<dbReference type="Proteomes" id="UP001162164">
    <property type="component" value="Unassembled WGS sequence"/>
</dbReference>
<organism evidence="1 2">
    <name type="scientific">Molorchus minor</name>
    <dbReference type="NCBI Taxonomy" id="1323400"/>
    <lineage>
        <taxon>Eukaryota</taxon>
        <taxon>Metazoa</taxon>
        <taxon>Ecdysozoa</taxon>
        <taxon>Arthropoda</taxon>
        <taxon>Hexapoda</taxon>
        <taxon>Insecta</taxon>
        <taxon>Pterygota</taxon>
        <taxon>Neoptera</taxon>
        <taxon>Endopterygota</taxon>
        <taxon>Coleoptera</taxon>
        <taxon>Polyphaga</taxon>
        <taxon>Cucujiformia</taxon>
        <taxon>Chrysomeloidea</taxon>
        <taxon>Cerambycidae</taxon>
        <taxon>Lamiinae</taxon>
        <taxon>Monochamini</taxon>
        <taxon>Molorchus</taxon>
    </lineage>
</organism>
<evidence type="ECO:0000313" key="1">
    <source>
        <dbReference type="EMBL" id="KAJ8972300.1"/>
    </source>
</evidence>
<sequence>MEMRQINSSDEAPPRLHKALCNRWSHILVSGLPKEECEELLAKHESPANCTALAPPHINPEIVPVLSRTIKEMLVMKKEQGKELRSRNEATEGRTLERFEISTTEEEVLEVSNFCKAGSLSLYFDAWKKLTTNPTVLS</sequence>
<keyword evidence="2" id="KW-1185">Reference proteome</keyword>
<dbReference type="EMBL" id="JAPWTJ010001364">
    <property type="protein sequence ID" value="KAJ8972300.1"/>
    <property type="molecule type" value="Genomic_DNA"/>
</dbReference>
<evidence type="ECO:0000313" key="2">
    <source>
        <dbReference type="Proteomes" id="UP001162164"/>
    </source>
</evidence>
<comment type="caution">
    <text evidence="1">The sequence shown here is derived from an EMBL/GenBank/DDBJ whole genome shotgun (WGS) entry which is preliminary data.</text>
</comment>
<protein>
    <submittedName>
        <fullName evidence="1">Uncharacterized protein</fullName>
    </submittedName>
</protein>
<proteinExistence type="predicted"/>
<accession>A0ABQ9J344</accession>
<name>A0ABQ9J344_9CUCU</name>
<gene>
    <name evidence="1" type="ORF">NQ317_017199</name>
</gene>